<dbReference type="AlphaFoldDB" id="A0A0F9CN90"/>
<reference evidence="1" key="1">
    <citation type="journal article" date="2015" name="Nature">
        <title>Complex archaea that bridge the gap between prokaryotes and eukaryotes.</title>
        <authorList>
            <person name="Spang A."/>
            <person name="Saw J.H."/>
            <person name="Jorgensen S.L."/>
            <person name="Zaremba-Niedzwiedzka K."/>
            <person name="Martijn J."/>
            <person name="Lind A.E."/>
            <person name="van Eijk R."/>
            <person name="Schleper C."/>
            <person name="Guy L."/>
            <person name="Ettema T.J."/>
        </authorList>
    </citation>
    <scope>NUCLEOTIDE SEQUENCE</scope>
</reference>
<dbReference type="EMBL" id="LAZR01035290">
    <property type="protein sequence ID" value="KKL27907.1"/>
    <property type="molecule type" value="Genomic_DNA"/>
</dbReference>
<protein>
    <submittedName>
        <fullName evidence="1">Uncharacterized protein</fullName>
    </submittedName>
</protein>
<proteinExistence type="predicted"/>
<gene>
    <name evidence="1" type="ORF">LCGC14_2380460</name>
</gene>
<comment type="caution">
    <text evidence="1">The sequence shown here is derived from an EMBL/GenBank/DDBJ whole genome shotgun (WGS) entry which is preliminary data.</text>
</comment>
<evidence type="ECO:0000313" key="1">
    <source>
        <dbReference type="EMBL" id="KKL27907.1"/>
    </source>
</evidence>
<name>A0A0F9CN90_9ZZZZ</name>
<sequence>MKPAPGDIQVEIHRNVATGEVPRLSSLSDDDIERVYVPECLTALGRKLIDDVFLAIRGDE</sequence>
<organism evidence="1">
    <name type="scientific">marine sediment metagenome</name>
    <dbReference type="NCBI Taxonomy" id="412755"/>
    <lineage>
        <taxon>unclassified sequences</taxon>
        <taxon>metagenomes</taxon>
        <taxon>ecological metagenomes</taxon>
    </lineage>
</organism>
<accession>A0A0F9CN90</accession>